<name>A0A1H6QHA1_9FIRM</name>
<comment type="subunit">
    <text evidence="3">Heptamer of 7 subunits arranged in a ring. Interacts with the chaperonin GroEL.</text>
</comment>
<dbReference type="EMBL" id="FNYK01000002">
    <property type="protein sequence ID" value="SEI39587.1"/>
    <property type="molecule type" value="Genomic_DNA"/>
</dbReference>
<comment type="similarity">
    <text evidence="1 3 4">Belongs to the GroES chaperonin family.</text>
</comment>
<evidence type="ECO:0000256" key="4">
    <source>
        <dbReference type="RuleBase" id="RU000535"/>
    </source>
</evidence>
<proteinExistence type="inferred from homology"/>
<sequence>MLKPLSKNIVLKKEEAEQKTASGIILTTESKEVPSQATVVAVGPKCESGLKEGDKVVYKNYSGTKVTINDEDFIVIDEEDILASIQ</sequence>
<dbReference type="InterPro" id="IPR020818">
    <property type="entry name" value="Chaperonin_GroES"/>
</dbReference>
<comment type="subcellular location">
    <subcellularLocation>
        <location evidence="3">Cytoplasm</location>
    </subcellularLocation>
</comment>
<dbReference type="Pfam" id="PF00166">
    <property type="entry name" value="Cpn10"/>
    <property type="match status" value="1"/>
</dbReference>
<dbReference type="GO" id="GO:0005737">
    <property type="term" value="C:cytoplasm"/>
    <property type="evidence" value="ECO:0007669"/>
    <property type="project" value="UniProtKB-SubCell"/>
</dbReference>
<evidence type="ECO:0000313" key="6">
    <source>
        <dbReference type="Proteomes" id="UP000183028"/>
    </source>
</evidence>
<dbReference type="STRING" id="322505.SAMN04487836_1102"/>
<dbReference type="FunFam" id="2.30.33.40:FF:000001">
    <property type="entry name" value="10 kDa chaperonin"/>
    <property type="match status" value="1"/>
</dbReference>
<dbReference type="GO" id="GO:0044183">
    <property type="term" value="F:protein folding chaperone"/>
    <property type="evidence" value="ECO:0007669"/>
    <property type="project" value="InterPro"/>
</dbReference>
<gene>
    <name evidence="3" type="primary">groES</name>
    <name evidence="3" type="synonym">groS</name>
    <name evidence="5" type="ORF">SAMN04487834_100261</name>
</gene>
<dbReference type="SMART" id="SM00883">
    <property type="entry name" value="Cpn10"/>
    <property type="match status" value="1"/>
</dbReference>
<dbReference type="GeneID" id="54119444"/>
<dbReference type="CDD" id="cd00320">
    <property type="entry name" value="cpn10"/>
    <property type="match status" value="1"/>
</dbReference>
<comment type="function">
    <text evidence="3 4">Together with the chaperonin GroEL, plays an essential role in assisting protein folding. The GroEL-GroES system forms a nano-cage that allows encapsulation of the non-native substrate proteins and provides a physical environment optimized to promote and accelerate protein folding. GroES binds to the apical surface of the GroEL ring, thereby capping the opening of the GroEL channel.</text>
</comment>
<keyword evidence="2 3" id="KW-0143">Chaperone</keyword>
<protein>
    <recommendedName>
        <fullName evidence="3">Co-chaperonin GroES</fullName>
    </recommendedName>
    <alternativeName>
        <fullName evidence="3">10 kDa chaperonin</fullName>
    </alternativeName>
    <alternativeName>
        <fullName evidence="3">Chaperonin-10</fullName>
        <shortName evidence="3">Cpn10</shortName>
    </alternativeName>
</protein>
<dbReference type="AlphaFoldDB" id="A0A1H6QHA1"/>
<dbReference type="Proteomes" id="UP000183028">
    <property type="component" value="Unassembled WGS sequence"/>
</dbReference>
<dbReference type="PRINTS" id="PR00297">
    <property type="entry name" value="CHAPERONIN10"/>
</dbReference>
<dbReference type="eggNOG" id="COG0234">
    <property type="taxonomic scope" value="Bacteria"/>
</dbReference>
<dbReference type="PANTHER" id="PTHR10772">
    <property type="entry name" value="10 KDA HEAT SHOCK PROTEIN"/>
    <property type="match status" value="1"/>
</dbReference>
<accession>A0A1H6QHA1</accession>
<dbReference type="OrthoDB" id="9806791at2"/>
<dbReference type="GO" id="GO:0051082">
    <property type="term" value="F:unfolded protein binding"/>
    <property type="evidence" value="ECO:0007669"/>
    <property type="project" value="TreeGrafter"/>
</dbReference>
<dbReference type="GO" id="GO:0051087">
    <property type="term" value="F:protein-folding chaperone binding"/>
    <property type="evidence" value="ECO:0007669"/>
    <property type="project" value="TreeGrafter"/>
</dbReference>
<evidence type="ECO:0000256" key="1">
    <source>
        <dbReference type="ARBA" id="ARBA00006975"/>
    </source>
</evidence>
<dbReference type="PANTHER" id="PTHR10772:SF63">
    <property type="entry name" value="20 KDA CHAPERONIN, CHLOROPLASTIC"/>
    <property type="match status" value="1"/>
</dbReference>
<dbReference type="RefSeq" id="WP_033162041.1">
    <property type="nucleotide sequence ID" value="NZ_CACVPP010000019.1"/>
</dbReference>
<dbReference type="InterPro" id="IPR011032">
    <property type="entry name" value="GroES-like_sf"/>
</dbReference>
<evidence type="ECO:0000256" key="2">
    <source>
        <dbReference type="ARBA" id="ARBA00023186"/>
    </source>
</evidence>
<dbReference type="HAMAP" id="MF_00580">
    <property type="entry name" value="CH10"/>
    <property type="match status" value="1"/>
</dbReference>
<evidence type="ECO:0000313" key="5">
    <source>
        <dbReference type="EMBL" id="SEI39587.1"/>
    </source>
</evidence>
<dbReference type="GO" id="GO:0046872">
    <property type="term" value="F:metal ion binding"/>
    <property type="evidence" value="ECO:0007669"/>
    <property type="project" value="TreeGrafter"/>
</dbReference>
<evidence type="ECO:0000256" key="3">
    <source>
        <dbReference type="HAMAP-Rule" id="MF_00580"/>
    </source>
</evidence>
<keyword evidence="6" id="KW-1185">Reference proteome</keyword>
<organism evidence="5 6">
    <name type="scientific">Sharpea azabuensis</name>
    <dbReference type="NCBI Taxonomy" id="322505"/>
    <lineage>
        <taxon>Bacteria</taxon>
        <taxon>Bacillati</taxon>
        <taxon>Bacillota</taxon>
        <taxon>Erysipelotrichia</taxon>
        <taxon>Erysipelotrichales</taxon>
        <taxon>Coprobacillaceae</taxon>
        <taxon>Sharpea</taxon>
    </lineage>
</organism>
<keyword evidence="3" id="KW-0963">Cytoplasm</keyword>
<reference evidence="6" key="1">
    <citation type="submission" date="2016-10" db="EMBL/GenBank/DDBJ databases">
        <authorList>
            <person name="Varghese N."/>
        </authorList>
    </citation>
    <scope>NUCLEOTIDE SEQUENCE [LARGE SCALE GENOMIC DNA]</scope>
    <source>
        <strain evidence="6">DSM 20406</strain>
    </source>
</reference>
<dbReference type="GO" id="GO:0005524">
    <property type="term" value="F:ATP binding"/>
    <property type="evidence" value="ECO:0007669"/>
    <property type="project" value="InterPro"/>
</dbReference>
<dbReference type="SUPFAM" id="SSF50129">
    <property type="entry name" value="GroES-like"/>
    <property type="match status" value="1"/>
</dbReference>
<dbReference type="Gene3D" id="2.30.33.40">
    <property type="entry name" value="GroES chaperonin"/>
    <property type="match status" value="1"/>
</dbReference>
<dbReference type="InterPro" id="IPR037124">
    <property type="entry name" value="Chaperonin_GroES_sf"/>
</dbReference>